<evidence type="ECO:0000259" key="12">
    <source>
        <dbReference type="Pfam" id="PF02767"/>
    </source>
</evidence>
<dbReference type="NCBIfam" id="TIGR00663">
    <property type="entry name" value="dnan"/>
    <property type="match status" value="1"/>
</dbReference>
<dbReference type="SUPFAM" id="SSF55979">
    <property type="entry name" value="DNA clamp"/>
    <property type="match status" value="4"/>
</dbReference>
<feature type="region of interest" description="Disordered" evidence="10">
    <location>
        <begin position="196"/>
        <end position="218"/>
    </location>
</feature>
<feature type="domain" description="DNA polymerase III beta sliding clamp N-terminal" evidence="11">
    <location>
        <begin position="1"/>
        <end position="132"/>
    </location>
</feature>
<comment type="subunit">
    <text evidence="9">Forms a ring-shaped head-to-tail homodimer around DNA.</text>
</comment>
<dbReference type="RefSeq" id="WP_074457669.1">
    <property type="nucleotide sequence ID" value="NZ_FITM01000138.1"/>
</dbReference>
<evidence type="ECO:0000256" key="5">
    <source>
        <dbReference type="ARBA" id="ARBA00022695"/>
    </source>
</evidence>
<evidence type="ECO:0000256" key="2">
    <source>
        <dbReference type="ARBA" id="ARBA00010752"/>
    </source>
</evidence>
<keyword evidence="7 9" id="KW-0239">DNA-directed DNA polymerase</keyword>
<evidence type="ECO:0000256" key="8">
    <source>
        <dbReference type="ARBA" id="ARBA00023125"/>
    </source>
</evidence>
<dbReference type="PANTHER" id="PTHR30478">
    <property type="entry name" value="DNA POLYMERASE III SUBUNIT BETA"/>
    <property type="match status" value="1"/>
</dbReference>
<dbReference type="Proteomes" id="UP000182631">
    <property type="component" value="Unassembled WGS sequence"/>
</dbReference>
<evidence type="ECO:0000313" key="14">
    <source>
        <dbReference type="EMBL" id="SAY39185.1"/>
    </source>
</evidence>
<dbReference type="EMBL" id="FITM01000138">
    <property type="protein sequence ID" value="SAY39185.1"/>
    <property type="molecule type" value="Genomic_DNA"/>
</dbReference>
<evidence type="ECO:0000256" key="6">
    <source>
        <dbReference type="ARBA" id="ARBA00022705"/>
    </source>
</evidence>
<comment type="similarity">
    <text evidence="2 9">Belongs to the beta sliding clamp family.</text>
</comment>
<keyword evidence="15" id="KW-1185">Reference proteome</keyword>
<sequence>MKLTCSQDALNSNLQCVSRAVAARPTHPVLANVLLTADQGTDKVSLTGFDLSLGIQTTFTAAVEQSGAITLPSRLLADIVSRLSADSPLSLQAPGSDASSEEGGGSLPFQLTARTGAYTVRGMPAEDFPELPMVQSPVAIPLSAQSLRDGLARTLFASSSDEAKQILMGVHLVVSPDRLEFAATDGHRLAVVKQTHGNGSRCAPDDDYSNSAPDPANDGVPVNHTTDIVQQEESFAVTIPARSLRELEQLLSTRKTDETIDLYHDQGQVVFLRADQVVTSRTLDGMYPKYNQLIPDTFSRSFTVDRLLMVTALERVAVLADQQNSVVKLSVAMSERQLRICAEVQDVGRGDESVPLVGGDGSDIDMAFNVRYLLDGLKVVPTPEVTFQMNNPTNPVVLRPHGGDVQFTYLVMPVQIRT</sequence>
<feature type="domain" description="DNA polymerase III beta sliding clamp C-terminal" evidence="13">
    <location>
        <begin position="292"/>
        <end position="414"/>
    </location>
</feature>
<name>A0A164Z5Z4_9SYNE</name>
<accession>A0A164Z5Z4</accession>
<dbReference type="Pfam" id="PF02767">
    <property type="entry name" value="DNA_pol3_beta_2"/>
    <property type="match status" value="1"/>
</dbReference>
<dbReference type="OrthoDB" id="8421503at2"/>
<dbReference type="CDD" id="cd00140">
    <property type="entry name" value="beta_clamp"/>
    <property type="match status" value="1"/>
</dbReference>
<evidence type="ECO:0000259" key="13">
    <source>
        <dbReference type="Pfam" id="PF02768"/>
    </source>
</evidence>
<evidence type="ECO:0000259" key="11">
    <source>
        <dbReference type="Pfam" id="PF00712"/>
    </source>
</evidence>
<feature type="domain" description="DNA polymerase III beta sliding clamp central" evidence="12">
    <location>
        <begin position="143"/>
        <end position="194"/>
    </location>
</feature>
<comment type="function">
    <text evidence="9">Confers DNA tethering and processivity to DNA polymerases and other proteins. Acts as a clamp, forming a ring around DNA (a reaction catalyzed by the clamp-loading complex) which diffuses in an ATP-independent manner freely and bidirectionally along dsDNA. Initially characterized for its ability to contact the catalytic subunit of DNA polymerase III (Pol III), a complex, multichain enzyme responsible for most of the replicative synthesis in bacteria; Pol III exhibits 3'-5' exonuclease proofreading activity. The beta chain is required for initiation of replication as well as for processivity of DNA replication.</text>
</comment>
<dbReference type="InterPro" id="IPR046938">
    <property type="entry name" value="DNA_clamp_sf"/>
</dbReference>
<dbReference type="GO" id="GO:0003887">
    <property type="term" value="F:DNA-directed DNA polymerase activity"/>
    <property type="evidence" value="ECO:0007669"/>
    <property type="project" value="UniProtKB-UniRule"/>
</dbReference>
<gene>
    <name evidence="14" type="ORF">FLM9_1248</name>
</gene>
<organism evidence="14 15">
    <name type="scientific">Candidatus Synechococcus spongiarum</name>
    <dbReference type="NCBI Taxonomy" id="431041"/>
    <lineage>
        <taxon>Bacteria</taxon>
        <taxon>Bacillati</taxon>
        <taxon>Cyanobacteriota</taxon>
        <taxon>Cyanophyceae</taxon>
        <taxon>Synechococcales</taxon>
        <taxon>Synechococcaceae</taxon>
        <taxon>Synechococcus</taxon>
    </lineage>
</organism>
<dbReference type="GO" id="GO:0006271">
    <property type="term" value="P:DNA strand elongation involved in DNA replication"/>
    <property type="evidence" value="ECO:0007669"/>
    <property type="project" value="TreeGrafter"/>
</dbReference>
<dbReference type="GO" id="GO:0005737">
    <property type="term" value="C:cytoplasm"/>
    <property type="evidence" value="ECO:0007669"/>
    <property type="project" value="UniProtKB-SubCell"/>
</dbReference>
<reference evidence="15" key="1">
    <citation type="submission" date="2016-02" db="EMBL/GenBank/DDBJ databases">
        <authorList>
            <person name="liu f."/>
        </authorList>
    </citation>
    <scope>NUCLEOTIDE SEQUENCE [LARGE SCALE GENOMIC DNA]</scope>
</reference>
<dbReference type="Pfam" id="PF02768">
    <property type="entry name" value="DNA_pol3_beta_3"/>
    <property type="match status" value="1"/>
</dbReference>
<dbReference type="PANTHER" id="PTHR30478:SF0">
    <property type="entry name" value="BETA SLIDING CLAMP"/>
    <property type="match status" value="1"/>
</dbReference>
<dbReference type="InterPro" id="IPR001001">
    <property type="entry name" value="DNA_polIII_beta"/>
</dbReference>
<dbReference type="GO" id="GO:0008408">
    <property type="term" value="F:3'-5' exonuclease activity"/>
    <property type="evidence" value="ECO:0007669"/>
    <property type="project" value="InterPro"/>
</dbReference>
<evidence type="ECO:0000256" key="7">
    <source>
        <dbReference type="ARBA" id="ARBA00022932"/>
    </source>
</evidence>
<dbReference type="PIRSF" id="PIRSF000804">
    <property type="entry name" value="DNA_pol_III_b"/>
    <property type="match status" value="1"/>
</dbReference>
<comment type="subcellular location">
    <subcellularLocation>
        <location evidence="1 9">Cytoplasm</location>
    </subcellularLocation>
</comment>
<dbReference type="Gene3D" id="3.70.10.10">
    <property type="match status" value="1"/>
</dbReference>
<dbReference type="GO" id="GO:0009360">
    <property type="term" value="C:DNA polymerase III complex"/>
    <property type="evidence" value="ECO:0007669"/>
    <property type="project" value="InterPro"/>
</dbReference>
<proteinExistence type="inferred from homology"/>
<evidence type="ECO:0000256" key="3">
    <source>
        <dbReference type="ARBA" id="ARBA00022490"/>
    </source>
</evidence>
<keyword evidence="8" id="KW-0238">DNA-binding</keyword>
<evidence type="ECO:0000256" key="1">
    <source>
        <dbReference type="ARBA" id="ARBA00004496"/>
    </source>
</evidence>
<dbReference type="Pfam" id="PF00712">
    <property type="entry name" value="DNA_pol3_beta"/>
    <property type="match status" value="1"/>
</dbReference>
<protein>
    <recommendedName>
        <fullName evidence="9">Beta sliding clamp</fullName>
    </recommendedName>
</protein>
<dbReference type="Gene3D" id="3.10.150.10">
    <property type="entry name" value="DNA Polymerase III, subunit A, domain 2"/>
    <property type="match status" value="1"/>
</dbReference>
<keyword evidence="4 9" id="KW-0808">Transferase</keyword>
<dbReference type="InterPro" id="IPR022635">
    <property type="entry name" value="DNA_polIII_beta_C"/>
</dbReference>
<dbReference type="GO" id="GO:0003677">
    <property type="term" value="F:DNA binding"/>
    <property type="evidence" value="ECO:0007669"/>
    <property type="project" value="UniProtKB-UniRule"/>
</dbReference>
<evidence type="ECO:0000256" key="10">
    <source>
        <dbReference type="SAM" id="MobiDB-lite"/>
    </source>
</evidence>
<evidence type="ECO:0000313" key="15">
    <source>
        <dbReference type="Proteomes" id="UP000182631"/>
    </source>
</evidence>
<dbReference type="InterPro" id="IPR022637">
    <property type="entry name" value="DNA_polIII_beta_cen"/>
</dbReference>
<keyword evidence="5 9" id="KW-0548">Nucleotidyltransferase</keyword>
<keyword evidence="3 9" id="KW-0963">Cytoplasm</keyword>
<dbReference type="SMART" id="SM00480">
    <property type="entry name" value="POL3Bc"/>
    <property type="match status" value="1"/>
</dbReference>
<dbReference type="InterPro" id="IPR022634">
    <property type="entry name" value="DNA_polIII_beta_N"/>
</dbReference>
<evidence type="ECO:0000256" key="9">
    <source>
        <dbReference type="PIRNR" id="PIRNR000804"/>
    </source>
</evidence>
<dbReference type="AlphaFoldDB" id="A0A164Z5Z4"/>
<keyword evidence="6 9" id="KW-0235">DNA replication</keyword>
<evidence type="ECO:0000256" key="4">
    <source>
        <dbReference type="ARBA" id="ARBA00022679"/>
    </source>
</evidence>